<feature type="transmembrane region" description="Helical" evidence="16">
    <location>
        <begin position="173"/>
        <end position="195"/>
    </location>
</feature>
<dbReference type="InterPro" id="IPR059000">
    <property type="entry name" value="ATPase_P-type_domA"/>
</dbReference>
<dbReference type="CDD" id="cd00371">
    <property type="entry name" value="HMA"/>
    <property type="match status" value="2"/>
</dbReference>
<keyword evidence="10" id="KW-0460">Magnesium</keyword>
<keyword evidence="3" id="KW-0813">Transport</keyword>
<dbReference type="InterPro" id="IPR006122">
    <property type="entry name" value="HMA_Cu_ion-bd"/>
</dbReference>
<keyword evidence="11" id="KW-1278">Translocase</keyword>
<dbReference type="Pfam" id="PF00403">
    <property type="entry name" value="HMA"/>
    <property type="match status" value="2"/>
</dbReference>
<dbReference type="Gene3D" id="3.40.1110.10">
    <property type="entry name" value="Calcium-transporting ATPase, cytoplasmic domain N"/>
    <property type="match status" value="1"/>
</dbReference>
<dbReference type="CDD" id="cd02094">
    <property type="entry name" value="P-type_ATPase_Cu-like"/>
    <property type="match status" value="1"/>
</dbReference>
<dbReference type="PRINTS" id="PR00119">
    <property type="entry name" value="CATATPASE"/>
</dbReference>
<keyword evidence="8" id="KW-0187">Copper transport</keyword>
<dbReference type="InterPro" id="IPR023299">
    <property type="entry name" value="ATPase_P-typ_cyto_dom_N"/>
</dbReference>
<keyword evidence="4 16" id="KW-0812">Transmembrane</keyword>
<feature type="transmembrane region" description="Helical" evidence="16">
    <location>
        <begin position="797"/>
        <end position="819"/>
    </location>
</feature>
<dbReference type="SUPFAM" id="SSF81653">
    <property type="entry name" value="Calcium ATPase, transduction domain A"/>
    <property type="match status" value="1"/>
</dbReference>
<dbReference type="PROSITE" id="PS01047">
    <property type="entry name" value="HMA_1"/>
    <property type="match status" value="2"/>
</dbReference>
<name>A0ABS9KCQ0_9BACT</name>
<evidence type="ECO:0000259" key="18">
    <source>
        <dbReference type="PROSITE" id="PS50846"/>
    </source>
</evidence>
<dbReference type="PROSITE" id="PS50846">
    <property type="entry name" value="HMA_2"/>
    <property type="match status" value="2"/>
</dbReference>
<dbReference type="SFLD" id="SFLDS00003">
    <property type="entry name" value="Haloacid_Dehalogenase"/>
    <property type="match status" value="1"/>
</dbReference>
<evidence type="ECO:0000256" key="8">
    <source>
        <dbReference type="ARBA" id="ARBA00022796"/>
    </source>
</evidence>
<dbReference type="SUPFAM" id="SSF56784">
    <property type="entry name" value="HAD-like"/>
    <property type="match status" value="1"/>
</dbReference>
<comment type="subcellular location">
    <subcellularLocation>
        <location evidence="16">Cell membrane</location>
    </subcellularLocation>
    <subcellularLocation>
        <location evidence="1">Endomembrane system</location>
        <topology evidence="1">Multi-pass membrane protein</topology>
    </subcellularLocation>
</comment>
<evidence type="ECO:0000256" key="14">
    <source>
        <dbReference type="ARBA" id="ARBA00023065"/>
    </source>
</evidence>
<dbReference type="PANTHER" id="PTHR43520:SF8">
    <property type="entry name" value="P-TYPE CU(+) TRANSPORTER"/>
    <property type="match status" value="1"/>
</dbReference>
<evidence type="ECO:0000256" key="1">
    <source>
        <dbReference type="ARBA" id="ARBA00004127"/>
    </source>
</evidence>
<keyword evidence="5 16" id="KW-0479">Metal-binding</keyword>
<feature type="transmembrane region" description="Helical" evidence="16">
    <location>
        <begin position="456"/>
        <end position="479"/>
    </location>
</feature>
<feature type="domain" description="HMA" evidence="18">
    <location>
        <begin position="81"/>
        <end position="147"/>
    </location>
</feature>
<dbReference type="InterPro" id="IPR036163">
    <property type="entry name" value="HMA_dom_sf"/>
</dbReference>
<dbReference type="InterPro" id="IPR008250">
    <property type="entry name" value="ATPase_P-typ_transduc_dom_A_sf"/>
</dbReference>
<keyword evidence="7 16" id="KW-0547">Nucleotide-binding</keyword>
<evidence type="ECO:0000256" key="16">
    <source>
        <dbReference type="RuleBase" id="RU362081"/>
    </source>
</evidence>
<evidence type="ECO:0000256" key="4">
    <source>
        <dbReference type="ARBA" id="ARBA00022692"/>
    </source>
</evidence>
<keyword evidence="20" id="KW-1185">Reference proteome</keyword>
<dbReference type="PANTHER" id="PTHR43520">
    <property type="entry name" value="ATP7, ISOFORM B"/>
    <property type="match status" value="1"/>
</dbReference>
<dbReference type="PRINTS" id="PR00943">
    <property type="entry name" value="CUATPASE"/>
</dbReference>
<evidence type="ECO:0000256" key="7">
    <source>
        <dbReference type="ARBA" id="ARBA00022741"/>
    </source>
</evidence>
<evidence type="ECO:0000313" key="19">
    <source>
        <dbReference type="EMBL" id="MCG2588634.1"/>
    </source>
</evidence>
<keyword evidence="16" id="KW-1003">Cell membrane</keyword>
<evidence type="ECO:0000256" key="10">
    <source>
        <dbReference type="ARBA" id="ARBA00022842"/>
    </source>
</evidence>
<dbReference type="Proteomes" id="UP001165366">
    <property type="component" value="Unassembled WGS sequence"/>
</dbReference>
<keyword evidence="6" id="KW-0677">Repeat</keyword>
<keyword evidence="12 16" id="KW-1133">Transmembrane helix</keyword>
<evidence type="ECO:0000313" key="20">
    <source>
        <dbReference type="Proteomes" id="UP001165366"/>
    </source>
</evidence>
<evidence type="ECO:0000256" key="12">
    <source>
        <dbReference type="ARBA" id="ARBA00022989"/>
    </source>
</evidence>
<gene>
    <name evidence="19" type="ORF">L6773_08665</name>
</gene>
<dbReference type="InterPro" id="IPR036412">
    <property type="entry name" value="HAD-like_sf"/>
</dbReference>
<reference evidence="19" key="2">
    <citation type="submission" date="2024-05" db="EMBL/GenBank/DDBJ databases">
        <title>Rhodohalobacter halophilus gen. nov., sp. nov., a moderately halophilic member of the family Balneolaceae.</title>
        <authorList>
            <person name="Xia J."/>
        </authorList>
    </citation>
    <scope>NUCLEOTIDE SEQUENCE</scope>
    <source>
        <strain evidence="19">WB101</strain>
    </source>
</reference>
<dbReference type="NCBIfam" id="TIGR01525">
    <property type="entry name" value="ATPase-IB_hvy"/>
    <property type="match status" value="1"/>
</dbReference>
<dbReference type="InterPro" id="IPR006121">
    <property type="entry name" value="HMA_dom"/>
</dbReference>
<keyword evidence="13" id="KW-0186">Copper</keyword>
<comment type="similarity">
    <text evidence="2 16">Belongs to the cation transport ATPase (P-type) (TC 3.A.3) family. Type IB subfamily.</text>
</comment>
<feature type="domain" description="HMA" evidence="18">
    <location>
        <begin position="14"/>
        <end position="79"/>
    </location>
</feature>
<dbReference type="EMBL" id="JAKLWS010000008">
    <property type="protein sequence ID" value="MCG2588634.1"/>
    <property type="molecule type" value="Genomic_DNA"/>
</dbReference>
<keyword evidence="15 16" id="KW-0472">Membrane</keyword>
<dbReference type="Gene3D" id="3.30.70.100">
    <property type="match status" value="2"/>
</dbReference>
<dbReference type="SFLD" id="SFLDF00027">
    <property type="entry name" value="p-type_atpase"/>
    <property type="match status" value="1"/>
</dbReference>
<dbReference type="SFLD" id="SFLDG00002">
    <property type="entry name" value="C1.7:_P-type_atpase_like"/>
    <property type="match status" value="1"/>
</dbReference>
<evidence type="ECO:0000256" key="13">
    <source>
        <dbReference type="ARBA" id="ARBA00023008"/>
    </source>
</evidence>
<dbReference type="Gene3D" id="3.40.50.1000">
    <property type="entry name" value="HAD superfamily/HAD-like"/>
    <property type="match status" value="1"/>
</dbReference>
<dbReference type="PROSITE" id="PS00154">
    <property type="entry name" value="ATPASE_E1_E2"/>
    <property type="match status" value="1"/>
</dbReference>
<evidence type="ECO:0000256" key="5">
    <source>
        <dbReference type="ARBA" id="ARBA00022723"/>
    </source>
</evidence>
<reference evidence="19" key="1">
    <citation type="submission" date="2022-01" db="EMBL/GenBank/DDBJ databases">
        <authorList>
            <person name="Wang Y."/>
        </authorList>
    </citation>
    <scope>NUCLEOTIDE SEQUENCE</scope>
    <source>
        <strain evidence="19">WB101</strain>
    </source>
</reference>
<dbReference type="RefSeq" id="WP_237853474.1">
    <property type="nucleotide sequence ID" value="NZ_JAKLWS010000008.1"/>
</dbReference>
<feature type="transmembrane region" description="Helical" evidence="16">
    <location>
        <begin position="247"/>
        <end position="269"/>
    </location>
</feature>
<evidence type="ECO:0000256" key="3">
    <source>
        <dbReference type="ARBA" id="ARBA00022448"/>
    </source>
</evidence>
<feature type="transmembrane region" description="Helical" evidence="16">
    <location>
        <begin position="275"/>
        <end position="294"/>
    </location>
</feature>
<protein>
    <submittedName>
        <fullName evidence="19">Heavy metal translocating P-type ATPase</fullName>
    </submittedName>
</protein>
<dbReference type="Pfam" id="PF00702">
    <property type="entry name" value="Hydrolase"/>
    <property type="match status" value="1"/>
</dbReference>
<dbReference type="InterPro" id="IPR027256">
    <property type="entry name" value="P-typ_ATPase_IB"/>
</dbReference>
<dbReference type="Pfam" id="PF00122">
    <property type="entry name" value="E1-E2_ATPase"/>
    <property type="match status" value="1"/>
</dbReference>
<dbReference type="InterPro" id="IPR023298">
    <property type="entry name" value="ATPase_P-typ_TM_dom_sf"/>
</dbReference>
<dbReference type="Gene3D" id="2.70.150.10">
    <property type="entry name" value="Calcium-transporting ATPase, cytoplasmic transduction domain A"/>
    <property type="match status" value="1"/>
</dbReference>
<evidence type="ECO:0000256" key="11">
    <source>
        <dbReference type="ARBA" id="ARBA00022967"/>
    </source>
</evidence>
<accession>A0ABS9KCQ0</accession>
<dbReference type="SUPFAM" id="SSF81665">
    <property type="entry name" value="Calcium ATPase, transmembrane domain M"/>
    <property type="match status" value="1"/>
</dbReference>
<evidence type="ECO:0000256" key="6">
    <source>
        <dbReference type="ARBA" id="ARBA00022737"/>
    </source>
</evidence>
<dbReference type="InterPro" id="IPR023214">
    <property type="entry name" value="HAD_sf"/>
</dbReference>
<proteinExistence type="inferred from homology"/>
<evidence type="ECO:0000256" key="17">
    <source>
        <dbReference type="SAM" id="Coils"/>
    </source>
</evidence>
<keyword evidence="14" id="KW-0406">Ion transport</keyword>
<feature type="transmembrane region" description="Helical" evidence="16">
    <location>
        <begin position="772"/>
        <end position="791"/>
    </location>
</feature>
<dbReference type="NCBIfam" id="TIGR00003">
    <property type="entry name" value="copper ion binding protein"/>
    <property type="match status" value="2"/>
</dbReference>
<feature type="coiled-coil region" evidence="17">
    <location>
        <begin position="146"/>
        <end position="173"/>
    </location>
</feature>
<dbReference type="InterPro" id="IPR018303">
    <property type="entry name" value="ATPase_P-typ_P_site"/>
</dbReference>
<evidence type="ECO:0000256" key="2">
    <source>
        <dbReference type="ARBA" id="ARBA00006024"/>
    </source>
</evidence>
<evidence type="ECO:0000256" key="9">
    <source>
        <dbReference type="ARBA" id="ARBA00022840"/>
    </source>
</evidence>
<dbReference type="SUPFAM" id="SSF55008">
    <property type="entry name" value="HMA, heavy metal-associated domain"/>
    <property type="match status" value="2"/>
</dbReference>
<organism evidence="19 20">
    <name type="scientific">Rhodohalobacter sulfatireducens</name>
    <dbReference type="NCBI Taxonomy" id="2911366"/>
    <lineage>
        <taxon>Bacteria</taxon>
        <taxon>Pseudomonadati</taxon>
        <taxon>Balneolota</taxon>
        <taxon>Balneolia</taxon>
        <taxon>Balneolales</taxon>
        <taxon>Balneolaceae</taxon>
        <taxon>Rhodohalobacter</taxon>
    </lineage>
</organism>
<evidence type="ECO:0000256" key="15">
    <source>
        <dbReference type="ARBA" id="ARBA00023136"/>
    </source>
</evidence>
<dbReference type="NCBIfam" id="TIGR01511">
    <property type="entry name" value="ATPase-IB1_Cu"/>
    <property type="match status" value="1"/>
</dbReference>
<keyword evidence="17" id="KW-0175">Coiled coil</keyword>
<dbReference type="InterPro" id="IPR044492">
    <property type="entry name" value="P_typ_ATPase_HD_dom"/>
</dbReference>
<dbReference type="InterPro" id="IPR001757">
    <property type="entry name" value="P_typ_ATPase"/>
</dbReference>
<comment type="caution">
    <text evidence="19">The sequence shown here is derived from an EMBL/GenBank/DDBJ whole genome shotgun (WGS) entry which is preliminary data.</text>
</comment>
<dbReference type="NCBIfam" id="TIGR01494">
    <property type="entry name" value="ATPase_P-type"/>
    <property type="match status" value="1"/>
</dbReference>
<sequence length="832" mass="89370">METRKKDQNKSQTSSLMMDVEGMHCASCVSRVENAIKEVSGVQDATVNLATEKAKVTFQRNIDPKKVVEAIQNAGYQTRTETFQFDVKGMSCASCVGNVEDALRNVPGVQNVSVNLATEKATVHVVSGIAGKKDLVEAIHSSGYEAEEVVGSEEQAEKKRQEKEKERTDLKRSLLVAAGFSIPIFVIEMSSHFIAPFHSWLETTVSSQNLYYLFFVLASVVQFGPGLRFYKKGWPSLVRGTPDMNSLVMLGTTAAYGYSVVATFLPQVLPSGTVNVYFEASAVIVTLILAGRYMEAIAKGRTSEAIKRLLNLQAKSARVVRNGEEKDILIENVQIGDTIIVRPGEKIPVDGEVVDGESYIDESMISGEPIPVQKTKGDEVIGGTINKNGSLRFKATKIGADTVLAQIVQMVEEAQGSKLPIQSLVNKVTNYFVPTVITLALITFGVWLIWGPDPALTFALVNAVAVLIIACPCAMGLATPTSIMVGTGKAAEMGVLFRQGDALQALRNTDTIILDKTGTLTKGQPELTDLETVNGFDSDQVLQWVASVENSSEHPIAEAIVQAAKQKNLKLVEVSDFNSRTGFGVEATVDGKQILIGADRMIEDAGLDLNLFNEKAEKLSGEGKTPIYVSVDHKVAAILAVADSIKETTPEAIQALHNLDLEVVMLTGDKQQTAQAIANQLGIDDVIAEVLPDGKSNAVKQLQEKGKKVAFVGDGINDAPALAQADVGIAIGTGTDIAIESAEVVLMSGDLRNVPNAIALSQSTIRNIKENLFWAFIYNIILIPLAAGALYPAFEILLSPIFAAGAMAVSSVFVLGNALRLKRFRPPMTALS</sequence>
<dbReference type="InterPro" id="IPR017969">
    <property type="entry name" value="Heavy-metal-associated_CS"/>
</dbReference>
<keyword evidence="9 16" id="KW-0067">ATP-binding</keyword>
<feature type="transmembrane region" description="Helical" evidence="16">
    <location>
        <begin position="428"/>
        <end position="450"/>
    </location>
</feature>
<feature type="transmembrane region" description="Helical" evidence="16">
    <location>
        <begin position="210"/>
        <end position="227"/>
    </location>
</feature>